<accession>A0A853F6M5</accession>
<feature type="domain" description="HNH Cas9-type" evidence="13">
    <location>
        <begin position="229"/>
        <end position="398"/>
    </location>
</feature>
<evidence type="ECO:0000256" key="3">
    <source>
        <dbReference type="ARBA" id="ARBA00022723"/>
    </source>
</evidence>
<dbReference type="InterPro" id="IPR033114">
    <property type="entry name" value="HNH_CAS9"/>
</dbReference>
<evidence type="ECO:0000256" key="4">
    <source>
        <dbReference type="ARBA" id="ARBA00022759"/>
    </source>
</evidence>
<evidence type="ECO:0000256" key="9">
    <source>
        <dbReference type="ARBA" id="ARBA00023125"/>
    </source>
</evidence>
<dbReference type="InterPro" id="IPR036397">
    <property type="entry name" value="RNaseH_sf"/>
</dbReference>
<dbReference type="GO" id="GO:0004519">
    <property type="term" value="F:endonuclease activity"/>
    <property type="evidence" value="ECO:0007669"/>
    <property type="project" value="UniProtKB-UniRule"/>
</dbReference>
<dbReference type="Proteomes" id="UP000568751">
    <property type="component" value="Unassembled WGS sequence"/>
</dbReference>
<keyword evidence="4 12" id="KW-0255">Endonuclease</keyword>
<dbReference type="Pfam" id="PF18541">
    <property type="entry name" value="RuvC_III"/>
    <property type="match status" value="1"/>
</dbReference>
<evidence type="ECO:0000256" key="2">
    <source>
        <dbReference type="ARBA" id="ARBA00022722"/>
    </source>
</evidence>
<dbReference type="InterPro" id="IPR041383">
    <property type="entry name" value="RuvC_III"/>
</dbReference>
<dbReference type="EMBL" id="JACCHT010000019">
    <property type="protein sequence ID" value="NYT28711.1"/>
    <property type="molecule type" value="Genomic_DNA"/>
</dbReference>
<dbReference type="Pfam" id="PF13395">
    <property type="entry name" value="HNH_4"/>
    <property type="match status" value="1"/>
</dbReference>
<dbReference type="InterPro" id="IPR003615">
    <property type="entry name" value="HNH_nuc"/>
</dbReference>
<keyword evidence="6" id="KW-0460">Magnesium</keyword>
<dbReference type="GO" id="GO:0003677">
    <property type="term" value="F:DNA binding"/>
    <property type="evidence" value="ECO:0007669"/>
    <property type="project" value="UniProtKB-UniRule"/>
</dbReference>
<dbReference type="GO" id="GO:0051607">
    <property type="term" value="P:defense response to virus"/>
    <property type="evidence" value="ECO:0007669"/>
    <property type="project" value="UniProtKB-KW"/>
</dbReference>
<evidence type="ECO:0000256" key="6">
    <source>
        <dbReference type="ARBA" id="ARBA00022842"/>
    </source>
</evidence>
<keyword evidence="9 12" id="KW-0238">DNA-binding</keyword>
<evidence type="ECO:0000259" key="13">
    <source>
        <dbReference type="PROSITE" id="PS51749"/>
    </source>
</evidence>
<feature type="non-terminal residue" evidence="14">
    <location>
        <position position="1"/>
    </location>
</feature>
<name>A0A853F6M5_9GAMM</name>
<keyword evidence="5 12" id="KW-0378">Hydrolase</keyword>
<dbReference type="InterPro" id="IPR028629">
    <property type="entry name" value="Cas9"/>
</dbReference>
<keyword evidence="2 12" id="KW-0540">Nuclease</keyword>
<reference evidence="14 15" key="1">
    <citation type="submission" date="2020-05" db="EMBL/GenBank/DDBJ databases">
        <title>Horizontal transmission and recombination maintain forever young bacterial symbiont genomes.</title>
        <authorList>
            <person name="Russell S.L."/>
            <person name="Pepper-Tunick E."/>
            <person name="Svedberg J."/>
            <person name="Byrne A."/>
            <person name="Ruelas Castillo J."/>
            <person name="Vollmers C."/>
            <person name="Beinart R.A."/>
            <person name="Corbett-Detig R."/>
        </authorList>
    </citation>
    <scope>NUCLEOTIDE SEQUENCE [LARGE SCALE GENOMIC DNA]</scope>
    <source>
        <strain evidence="14">455</strain>
    </source>
</reference>
<keyword evidence="3" id="KW-0479">Metal-binding</keyword>
<comment type="cofactor">
    <cofactor evidence="1">
        <name>Mg(2+)</name>
        <dbReference type="ChEBI" id="CHEBI:18420"/>
    </cofactor>
</comment>
<keyword evidence="7" id="KW-0694">RNA-binding</keyword>
<evidence type="ECO:0000256" key="8">
    <source>
        <dbReference type="ARBA" id="ARBA00023118"/>
    </source>
</evidence>
<evidence type="ECO:0000256" key="10">
    <source>
        <dbReference type="ARBA" id="ARBA00023211"/>
    </source>
</evidence>
<dbReference type="AlphaFoldDB" id="A0A853F6M5"/>
<comment type="subunit">
    <text evidence="11">Monomer. Binds crRNA and tracrRNA.</text>
</comment>
<sequence length="715" mass="82668">LSLEQKVLLKKQVLDDKKEKFKRYKYSSIRSILSLPDSQKFNGVKYDTKVENTTSFGKLNGYHSIRKELNKEVFESLFANKDKFNKIAEIITYQKDDKSATQDLKEQVFNALNLDTVVTDKAINGLLNISFSGFNSLSIKALDNILPHQERGLKYHDAIKEVYKHHSQFKATNPQQYLRPLNKEENYQITNPTVKRVFSQFRKVLNAVIRKHGSFDAMHIEMARELKNSKKRKFEIETGQKEYQQEKEAIKAKFLESFGYEGSGTDLLKLRLYEQQHGKCIYSKKEIKINKLLEDKYVEIDHILPRSRTFDNSLNNKVLCLSAENQNKGNKTPFEYLTNGDKDSEKWQEYKNYVSSFANIKQAKRNKLLNTTLPKRRGNDLSNDDIENPESGFLARNLNDTAYASKFIKNFVEKNLIFAENSEIKQKVKVRSGALTNQLRYNWNIEEKNRGNNLHHAEDAIILAFATQGEVQRMSTISAKRADFKYQTSDERKVKFTPPFTDFRNTVDESIDKIFVSFAPRRKISGAAHKATIEPKDKGGKYKFPVNDGMAENGIIQRVDVFVNDKNKYQFVAFYPADFYKDDFPQLDLSGNKVDENSEFLFSLFKSDLIGFTTRTKHERLAYLGLITSGSEKTNSDIVYQPHNLASYLVPSFDKKGNEKLKKNGEPLTKPLKFKVTTLTLLKKYQVSVLGGKVEVKNEKRLPLIKQMRKNKVKK</sequence>
<dbReference type="Gene3D" id="3.30.420.10">
    <property type="entry name" value="Ribonuclease H-like superfamily/Ribonuclease H"/>
    <property type="match status" value="2"/>
</dbReference>
<organism evidence="14 15">
    <name type="scientific">Candidatus Thiodubiliella endoseptemdiera</name>
    <dbReference type="NCBI Taxonomy" id="2738886"/>
    <lineage>
        <taxon>Bacteria</taxon>
        <taxon>Pseudomonadati</taxon>
        <taxon>Pseudomonadota</taxon>
        <taxon>Gammaproteobacteria</taxon>
        <taxon>Candidatus Pseudothioglobaceae</taxon>
        <taxon>Candidatus Thiodubiliella</taxon>
    </lineage>
</organism>
<evidence type="ECO:0000256" key="1">
    <source>
        <dbReference type="ARBA" id="ARBA00001946"/>
    </source>
</evidence>
<dbReference type="GO" id="GO:0016787">
    <property type="term" value="F:hydrolase activity"/>
    <property type="evidence" value="ECO:0007669"/>
    <property type="project" value="UniProtKB-KW"/>
</dbReference>
<proteinExistence type="predicted"/>
<protein>
    <submittedName>
        <fullName evidence="14">Type II CRISPR RNA-guided endonuclease Cas9</fullName>
    </submittedName>
</protein>
<dbReference type="NCBIfam" id="TIGR01865">
    <property type="entry name" value="cas_Csn1"/>
    <property type="match status" value="1"/>
</dbReference>
<keyword evidence="8" id="KW-0051">Antiviral defense</keyword>
<dbReference type="PROSITE" id="PS51749">
    <property type="entry name" value="HNH_CAS9"/>
    <property type="match status" value="1"/>
</dbReference>
<evidence type="ECO:0000256" key="12">
    <source>
        <dbReference type="PROSITE-ProRule" id="PRU01085"/>
    </source>
</evidence>
<keyword evidence="10" id="KW-0464">Manganese</keyword>
<evidence type="ECO:0000256" key="5">
    <source>
        <dbReference type="ARBA" id="ARBA00022801"/>
    </source>
</evidence>
<evidence type="ECO:0000313" key="15">
    <source>
        <dbReference type="Proteomes" id="UP000568751"/>
    </source>
</evidence>
<gene>
    <name evidence="14" type="primary">cas9</name>
    <name evidence="14" type="ORF">H0A76_13195</name>
</gene>
<evidence type="ECO:0000313" key="14">
    <source>
        <dbReference type="EMBL" id="NYT28711.1"/>
    </source>
</evidence>
<comment type="caution">
    <text evidence="14">The sequence shown here is derived from an EMBL/GenBank/DDBJ whole genome shotgun (WGS) entry which is preliminary data.</text>
</comment>
<evidence type="ECO:0000256" key="11">
    <source>
        <dbReference type="ARBA" id="ARBA00046380"/>
    </source>
</evidence>
<dbReference type="GO" id="GO:0046872">
    <property type="term" value="F:metal ion binding"/>
    <property type="evidence" value="ECO:0007669"/>
    <property type="project" value="UniProtKB-KW"/>
</dbReference>
<evidence type="ECO:0000256" key="7">
    <source>
        <dbReference type="ARBA" id="ARBA00022884"/>
    </source>
</evidence>
<dbReference type="GO" id="GO:0003723">
    <property type="term" value="F:RNA binding"/>
    <property type="evidence" value="ECO:0007669"/>
    <property type="project" value="UniProtKB-UniRule"/>
</dbReference>